<dbReference type="PANTHER" id="PTHR14087:SF7">
    <property type="entry name" value="THYMOCYTE NUCLEAR PROTEIN 1"/>
    <property type="match status" value="1"/>
</dbReference>
<name>A0A917HK25_9BACT</name>
<feature type="domain" description="EVE" evidence="1">
    <location>
        <begin position="3"/>
        <end position="123"/>
    </location>
</feature>
<evidence type="ECO:0000313" key="2">
    <source>
        <dbReference type="EMBL" id="GGG81117.1"/>
    </source>
</evidence>
<dbReference type="SUPFAM" id="SSF88697">
    <property type="entry name" value="PUA domain-like"/>
    <property type="match status" value="1"/>
</dbReference>
<dbReference type="RefSeq" id="WP_188554608.1">
    <property type="nucleotide sequence ID" value="NZ_BMGT01000003.1"/>
</dbReference>
<dbReference type="InterPro" id="IPR015947">
    <property type="entry name" value="PUA-like_sf"/>
</dbReference>
<dbReference type="Gene3D" id="3.10.590.10">
    <property type="entry name" value="ph1033 like domains"/>
    <property type="match status" value="1"/>
</dbReference>
<dbReference type="InterPro" id="IPR002740">
    <property type="entry name" value="EVE_domain"/>
</dbReference>
<organism evidence="2 3">
    <name type="scientific">Edaphobacter dinghuensis</name>
    <dbReference type="NCBI Taxonomy" id="1560005"/>
    <lineage>
        <taxon>Bacteria</taxon>
        <taxon>Pseudomonadati</taxon>
        <taxon>Acidobacteriota</taxon>
        <taxon>Terriglobia</taxon>
        <taxon>Terriglobales</taxon>
        <taxon>Acidobacteriaceae</taxon>
        <taxon>Edaphobacter</taxon>
    </lineage>
</organism>
<dbReference type="EMBL" id="BMGT01000003">
    <property type="protein sequence ID" value="GGG81117.1"/>
    <property type="molecule type" value="Genomic_DNA"/>
</dbReference>
<accession>A0A917HK25</accession>
<comment type="caution">
    <text evidence="2">The sequence shown here is derived from an EMBL/GenBank/DDBJ whole genome shotgun (WGS) entry which is preliminary data.</text>
</comment>
<proteinExistence type="predicted"/>
<dbReference type="AlphaFoldDB" id="A0A917HK25"/>
<dbReference type="InterPro" id="IPR052181">
    <property type="entry name" value="5hmC_binding"/>
</dbReference>
<reference evidence="2" key="2">
    <citation type="submission" date="2020-09" db="EMBL/GenBank/DDBJ databases">
        <authorList>
            <person name="Sun Q."/>
            <person name="Zhou Y."/>
        </authorList>
    </citation>
    <scope>NUCLEOTIDE SEQUENCE</scope>
    <source>
        <strain evidence="2">CGMCC 1.12997</strain>
    </source>
</reference>
<sequence length="126" mass="14351">MPYLLKTEPNKYSYDDLLRDGETTWDGISNNQALLYLRGMKPGEKLVIYHSNIGKAAIGTAKVVSVDATDPKNPNVRIKPVKRLKHEKSLDDIRQSAVFKDSILFRQFRLSVVPLTDAQYDWLTLS</sequence>
<evidence type="ECO:0000313" key="3">
    <source>
        <dbReference type="Proteomes" id="UP000647241"/>
    </source>
</evidence>
<gene>
    <name evidence="2" type="ORF">GCM10011585_25710</name>
</gene>
<protein>
    <submittedName>
        <fullName evidence="2">Ubiquinol-cytochrome c reductase</fullName>
    </submittedName>
</protein>
<dbReference type="PANTHER" id="PTHR14087">
    <property type="entry name" value="THYMOCYTE NUCLEAR PROTEIN 1"/>
    <property type="match status" value="1"/>
</dbReference>
<dbReference type="Pfam" id="PF01878">
    <property type="entry name" value="EVE"/>
    <property type="match status" value="1"/>
</dbReference>
<evidence type="ECO:0000259" key="1">
    <source>
        <dbReference type="Pfam" id="PF01878"/>
    </source>
</evidence>
<dbReference type="Proteomes" id="UP000647241">
    <property type="component" value="Unassembled WGS sequence"/>
</dbReference>
<keyword evidence="3" id="KW-1185">Reference proteome</keyword>
<reference evidence="2" key="1">
    <citation type="journal article" date="2014" name="Int. J. Syst. Evol. Microbiol.">
        <title>Complete genome sequence of Corynebacterium casei LMG S-19264T (=DSM 44701T), isolated from a smear-ripened cheese.</title>
        <authorList>
            <consortium name="US DOE Joint Genome Institute (JGI-PGF)"/>
            <person name="Walter F."/>
            <person name="Albersmeier A."/>
            <person name="Kalinowski J."/>
            <person name="Ruckert C."/>
        </authorList>
    </citation>
    <scope>NUCLEOTIDE SEQUENCE</scope>
    <source>
        <strain evidence="2">CGMCC 1.12997</strain>
    </source>
</reference>